<accession>A0ABP1PGM4</accession>
<feature type="region of interest" description="Disordered" evidence="1">
    <location>
        <begin position="117"/>
        <end position="144"/>
    </location>
</feature>
<proteinExistence type="predicted"/>
<reference evidence="2 3" key="1">
    <citation type="submission" date="2024-08" db="EMBL/GenBank/DDBJ databases">
        <authorList>
            <person name="Will J Nash"/>
            <person name="Angela Man"/>
            <person name="Seanna McTaggart"/>
            <person name="Kendall Baker"/>
            <person name="Tom Barker"/>
            <person name="Leah Catchpole"/>
            <person name="Alex Durrant"/>
            <person name="Karim Gharbi"/>
            <person name="Naomi Irish"/>
            <person name="Gemy Kaithakottil"/>
            <person name="Debby Ku"/>
            <person name="Aaliyah Providence"/>
            <person name="Felix Shaw"/>
            <person name="David Swarbreck"/>
            <person name="Chris Watkins"/>
            <person name="Ann M. McCartney"/>
            <person name="Giulio Formenti"/>
            <person name="Alice Mouton"/>
            <person name="Noel Vella"/>
            <person name="Bjorn M von Reumont"/>
            <person name="Adriana Vella"/>
            <person name="Wilfried Haerty"/>
        </authorList>
    </citation>
    <scope>NUCLEOTIDE SEQUENCE [LARGE SCALE GENOMIC DNA]</scope>
</reference>
<protein>
    <submittedName>
        <fullName evidence="2">Uncharacterized protein</fullName>
    </submittedName>
</protein>
<feature type="region of interest" description="Disordered" evidence="1">
    <location>
        <begin position="16"/>
        <end position="70"/>
    </location>
</feature>
<sequence>MANIFNLFGEISGPDKGPIVKPLSRSKTSLSINGGSMKNIVQSKPKGLSIRSNSDLNVPTSIKETPNKQELKPKLTQLDSDGRPISPRKEFTTLPTKKLFGSSDKIKDASSKNIFDKKNTKSLGPSDESLFKKPWTPKNQVKKSYPEPERLAPYCDMQFEFDDIYSKTIENEFKQLLMQKKNKVILYEDEGFVSDPEQIDFYVPEFRSSPKLFEEEKVQFIIPDLPEISDSDNDI</sequence>
<feature type="compositionally biased region" description="Polar residues" evidence="1">
    <location>
        <begin position="50"/>
        <end position="64"/>
    </location>
</feature>
<dbReference type="EMBL" id="CAXAJV020001301">
    <property type="protein sequence ID" value="CAL7952067.1"/>
    <property type="molecule type" value="Genomic_DNA"/>
</dbReference>
<evidence type="ECO:0000313" key="3">
    <source>
        <dbReference type="Proteomes" id="UP001642520"/>
    </source>
</evidence>
<name>A0ABP1PGM4_XYLVO</name>
<comment type="caution">
    <text evidence="2">The sequence shown here is derived from an EMBL/GenBank/DDBJ whole genome shotgun (WGS) entry which is preliminary data.</text>
</comment>
<feature type="compositionally biased region" description="Polar residues" evidence="1">
    <location>
        <begin position="25"/>
        <end position="42"/>
    </location>
</feature>
<evidence type="ECO:0000256" key="1">
    <source>
        <dbReference type="SAM" id="MobiDB-lite"/>
    </source>
</evidence>
<organism evidence="2 3">
    <name type="scientific">Xylocopa violacea</name>
    <name type="common">Violet carpenter bee</name>
    <name type="synonym">Apis violacea</name>
    <dbReference type="NCBI Taxonomy" id="135666"/>
    <lineage>
        <taxon>Eukaryota</taxon>
        <taxon>Metazoa</taxon>
        <taxon>Ecdysozoa</taxon>
        <taxon>Arthropoda</taxon>
        <taxon>Hexapoda</taxon>
        <taxon>Insecta</taxon>
        <taxon>Pterygota</taxon>
        <taxon>Neoptera</taxon>
        <taxon>Endopterygota</taxon>
        <taxon>Hymenoptera</taxon>
        <taxon>Apocrita</taxon>
        <taxon>Aculeata</taxon>
        <taxon>Apoidea</taxon>
        <taxon>Anthophila</taxon>
        <taxon>Apidae</taxon>
        <taxon>Xylocopa</taxon>
        <taxon>Xylocopa</taxon>
    </lineage>
</organism>
<dbReference type="Proteomes" id="UP001642520">
    <property type="component" value="Unassembled WGS sequence"/>
</dbReference>
<gene>
    <name evidence="2" type="ORF">XYLVIOL_LOCUS10870</name>
</gene>
<evidence type="ECO:0000313" key="2">
    <source>
        <dbReference type="EMBL" id="CAL7952067.1"/>
    </source>
</evidence>
<keyword evidence="3" id="KW-1185">Reference proteome</keyword>